<proteinExistence type="predicted"/>
<dbReference type="EMBL" id="BARU01004097">
    <property type="protein sequence ID" value="GAH18571.1"/>
    <property type="molecule type" value="Genomic_DNA"/>
</dbReference>
<organism evidence="1">
    <name type="scientific">marine sediment metagenome</name>
    <dbReference type="NCBI Taxonomy" id="412755"/>
    <lineage>
        <taxon>unclassified sequences</taxon>
        <taxon>metagenomes</taxon>
        <taxon>ecological metagenomes</taxon>
    </lineage>
</organism>
<comment type="caution">
    <text evidence="1">The sequence shown here is derived from an EMBL/GenBank/DDBJ whole genome shotgun (WGS) entry which is preliminary data.</text>
</comment>
<dbReference type="AlphaFoldDB" id="X1DCQ3"/>
<accession>X1DCQ3</accession>
<gene>
    <name evidence="1" type="ORF">S03H2_08430</name>
</gene>
<sequence length="50" mass="5914">DVEEIKDRLSRKFTEIIQIVKDIFRNFIKKLAIEVPLATNPCSWTHLKES</sequence>
<evidence type="ECO:0000313" key="1">
    <source>
        <dbReference type="EMBL" id="GAH18571.1"/>
    </source>
</evidence>
<reference evidence="1" key="1">
    <citation type="journal article" date="2014" name="Front. Microbiol.">
        <title>High frequency of phylogenetically diverse reductive dehalogenase-homologous genes in deep subseafloor sedimentary metagenomes.</title>
        <authorList>
            <person name="Kawai M."/>
            <person name="Futagami T."/>
            <person name="Toyoda A."/>
            <person name="Takaki Y."/>
            <person name="Nishi S."/>
            <person name="Hori S."/>
            <person name="Arai W."/>
            <person name="Tsubouchi T."/>
            <person name="Morono Y."/>
            <person name="Uchiyama I."/>
            <person name="Ito T."/>
            <person name="Fujiyama A."/>
            <person name="Inagaki F."/>
            <person name="Takami H."/>
        </authorList>
    </citation>
    <scope>NUCLEOTIDE SEQUENCE</scope>
    <source>
        <strain evidence="1">Expedition CK06-06</strain>
    </source>
</reference>
<protein>
    <submittedName>
        <fullName evidence="1">Uncharacterized protein</fullName>
    </submittedName>
</protein>
<name>X1DCQ3_9ZZZZ</name>
<feature type="non-terminal residue" evidence="1">
    <location>
        <position position="1"/>
    </location>
</feature>